<dbReference type="GO" id="GO:0016020">
    <property type="term" value="C:membrane"/>
    <property type="evidence" value="ECO:0007669"/>
    <property type="project" value="UniProtKB-SubCell"/>
</dbReference>
<dbReference type="Gene3D" id="3.40.50.2300">
    <property type="match status" value="3"/>
</dbReference>
<keyword evidence="8" id="KW-0675">Receptor</keyword>
<evidence type="ECO:0000256" key="10">
    <source>
        <dbReference type="ARBA" id="ARBA00023286"/>
    </source>
</evidence>
<evidence type="ECO:0000313" key="16">
    <source>
        <dbReference type="EMBL" id="KAH8488050.1"/>
    </source>
</evidence>
<dbReference type="InterPro" id="IPR001638">
    <property type="entry name" value="Solute-binding_3/MltF_N"/>
</dbReference>
<keyword evidence="11" id="KW-0407">Ion channel</keyword>
<feature type="transmembrane region" description="Helical" evidence="13">
    <location>
        <begin position="490"/>
        <end position="510"/>
    </location>
</feature>
<dbReference type="InterPro" id="IPR001828">
    <property type="entry name" value="ANF_lig-bd_rcpt"/>
</dbReference>
<name>A0A8T2X4V1_POPDE</name>
<feature type="signal peptide" evidence="14">
    <location>
        <begin position="1"/>
        <end position="22"/>
    </location>
</feature>
<dbReference type="FunFam" id="3.40.190.10:FF:000054">
    <property type="entry name" value="Glutamate receptor"/>
    <property type="match status" value="1"/>
</dbReference>
<evidence type="ECO:0000256" key="8">
    <source>
        <dbReference type="ARBA" id="ARBA00023170"/>
    </source>
</evidence>
<dbReference type="Pfam" id="PF00497">
    <property type="entry name" value="SBP_bac_3"/>
    <property type="match status" value="1"/>
</dbReference>
<dbReference type="SUPFAM" id="SSF53850">
    <property type="entry name" value="Periplasmic binding protein-like II"/>
    <property type="match status" value="1"/>
</dbReference>
<evidence type="ECO:0000256" key="1">
    <source>
        <dbReference type="ARBA" id="ARBA00004141"/>
    </source>
</evidence>
<dbReference type="InterPro" id="IPR001320">
    <property type="entry name" value="Iontro_rcpt_C"/>
</dbReference>
<keyword evidence="4 13" id="KW-0812">Transmembrane</keyword>
<keyword evidence="9" id="KW-0325">Glycoprotein</keyword>
<comment type="function">
    <text evidence="12">Glutamate-gated receptor that probably acts as a non-selective cation channel. May be involved in light-signal transduction and calcium homeostasis via the regulation of calcium influx into cells.</text>
</comment>
<dbReference type="Pfam" id="PF01094">
    <property type="entry name" value="ANF_receptor"/>
    <property type="match status" value="1"/>
</dbReference>
<reference evidence="16" key="1">
    <citation type="journal article" date="2021" name="J. Hered.">
        <title>Genome Assembly of Salicaceae Populus deltoides (Eastern Cottonwood) I-69 Based on Nanopore Sequencing and Hi-C Technologies.</title>
        <authorList>
            <person name="Bai S."/>
            <person name="Wu H."/>
            <person name="Zhang J."/>
            <person name="Pan Z."/>
            <person name="Zhao W."/>
            <person name="Li Z."/>
            <person name="Tong C."/>
        </authorList>
    </citation>
    <scope>NUCLEOTIDE SEQUENCE</scope>
    <source>
        <tissue evidence="16">Leaf</tissue>
    </source>
</reference>
<dbReference type="PANTHER" id="PTHR34836">
    <property type="entry name" value="OS06G0188250 PROTEIN"/>
    <property type="match status" value="1"/>
</dbReference>
<evidence type="ECO:0000259" key="15">
    <source>
        <dbReference type="SMART" id="SM00079"/>
    </source>
</evidence>
<feature type="domain" description="Ionotropic glutamate receptor C-terminal" evidence="15">
    <location>
        <begin position="279"/>
        <end position="472"/>
    </location>
</feature>
<evidence type="ECO:0000313" key="17">
    <source>
        <dbReference type="Proteomes" id="UP000807159"/>
    </source>
</evidence>
<keyword evidence="14" id="KW-0732">Signal</keyword>
<feature type="chain" id="PRO_5035795117" description="Ionotropic glutamate receptor C-terminal domain-containing protein" evidence="14">
    <location>
        <begin position="23"/>
        <end position="566"/>
    </location>
</feature>
<keyword evidence="3" id="KW-0813">Transport</keyword>
<evidence type="ECO:0000256" key="2">
    <source>
        <dbReference type="ARBA" id="ARBA00011095"/>
    </source>
</evidence>
<keyword evidence="5 13" id="KW-1133">Transmembrane helix</keyword>
<evidence type="ECO:0000256" key="6">
    <source>
        <dbReference type="ARBA" id="ARBA00023065"/>
    </source>
</evidence>
<gene>
    <name evidence="16" type="ORF">H0E87_023934</name>
</gene>
<comment type="subcellular location">
    <subcellularLocation>
        <location evidence="1">Membrane</location>
        <topology evidence="1">Multi-pass membrane protein</topology>
    </subcellularLocation>
</comment>
<evidence type="ECO:0000256" key="3">
    <source>
        <dbReference type="ARBA" id="ARBA00022448"/>
    </source>
</evidence>
<dbReference type="SUPFAM" id="SSF53822">
    <property type="entry name" value="Periplasmic binding protein-like I"/>
    <property type="match status" value="2"/>
</dbReference>
<sequence length="566" mass="63320">MPLVILSFCMLWLLVAVSKTNADEPAGDHCPLARHIMGNIGGVIDYRYSRVGKEQKVAMEMAVEDFARSSCSKQLVLQLEDSRGDSAGAASSTVELIDSKQVQAFIGTMSAQETGPLSMIHKNINSKPFKRFRSRFRSKYRSEYPEEEEYCNPSIFALRAYDATWAIAQAMKNSPGKISSKDLSKAISSSRFRGVSGVIRFKNNVLRQMPSFQIINVVGNSYREIAFWSPDFGFLKSLEKHNGVNSSSSFEEWGPVYWPGGEGSVPRGWVISETDSPLKIGVPAMGAFHEFVKVSLDEANNKTCVTGFSINVFQATLKRLPYNLPYVFVPFNGSYDKMVEQVHDKGLDAAVGDFSIEPGRFQYAEFSQPYIDSRLVMTVPAKSAKSSITWMLKTFTKKLWLLMVAMHMFIGCLVWILERGGNTEFEGIGGMLWFSVTVFPKGSPLVFDMSEAILKVIESEEMRQMEEILSFPNCSSDALRDNSSLDLEPFAGLFILSGSVSAFGFLVAILRMGRNLQILSYIQEALTKRRIWRWASIHLSRENSTIPKTEDQVQTSTSVELANFAH</sequence>
<feature type="transmembrane region" description="Helical" evidence="13">
    <location>
        <begin position="429"/>
        <end position="447"/>
    </location>
</feature>
<keyword evidence="6" id="KW-0406">Ion transport</keyword>
<evidence type="ECO:0000256" key="13">
    <source>
        <dbReference type="SAM" id="Phobius"/>
    </source>
</evidence>
<dbReference type="SMART" id="SM00079">
    <property type="entry name" value="PBPe"/>
    <property type="match status" value="1"/>
</dbReference>
<evidence type="ECO:0000256" key="11">
    <source>
        <dbReference type="ARBA" id="ARBA00023303"/>
    </source>
</evidence>
<dbReference type="InterPro" id="IPR015683">
    <property type="entry name" value="Ionotropic_Glu_rcpt"/>
</dbReference>
<accession>A0A8T2X4V1</accession>
<organism evidence="16 17">
    <name type="scientific">Populus deltoides</name>
    <name type="common">Eastern poplar</name>
    <name type="synonym">Eastern cottonwood</name>
    <dbReference type="NCBI Taxonomy" id="3696"/>
    <lineage>
        <taxon>Eukaryota</taxon>
        <taxon>Viridiplantae</taxon>
        <taxon>Streptophyta</taxon>
        <taxon>Embryophyta</taxon>
        <taxon>Tracheophyta</taxon>
        <taxon>Spermatophyta</taxon>
        <taxon>Magnoliopsida</taxon>
        <taxon>eudicotyledons</taxon>
        <taxon>Gunneridae</taxon>
        <taxon>Pentapetalae</taxon>
        <taxon>rosids</taxon>
        <taxon>fabids</taxon>
        <taxon>Malpighiales</taxon>
        <taxon>Salicaceae</taxon>
        <taxon>Saliceae</taxon>
        <taxon>Populus</taxon>
    </lineage>
</organism>
<keyword evidence="7 13" id="KW-0472">Membrane</keyword>
<proteinExistence type="predicted"/>
<evidence type="ECO:0000256" key="14">
    <source>
        <dbReference type="SAM" id="SignalP"/>
    </source>
</evidence>
<dbReference type="EMBL" id="JACEGQ020000014">
    <property type="protein sequence ID" value="KAH8488050.1"/>
    <property type="molecule type" value="Genomic_DNA"/>
</dbReference>
<keyword evidence="10" id="KW-1071">Ligand-gated ion channel</keyword>
<evidence type="ECO:0000256" key="7">
    <source>
        <dbReference type="ARBA" id="ARBA00023136"/>
    </source>
</evidence>
<dbReference type="GO" id="GO:0015276">
    <property type="term" value="F:ligand-gated monoatomic ion channel activity"/>
    <property type="evidence" value="ECO:0007669"/>
    <property type="project" value="InterPro"/>
</dbReference>
<dbReference type="PANTHER" id="PTHR34836:SF1">
    <property type="entry name" value="OS09G0428600 PROTEIN"/>
    <property type="match status" value="1"/>
</dbReference>
<evidence type="ECO:0000256" key="5">
    <source>
        <dbReference type="ARBA" id="ARBA00022989"/>
    </source>
</evidence>
<keyword evidence="17" id="KW-1185">Reference proteome</keyword>
<dbReference type="AlphaFoldDB" id="A0A8T2X4V1"/>
<evidence type="ECO:0000256" key="12">
    <source>
        <dbReference type="ARBA" id="ARBA00049638"/>
    </source>
</evidence>
<feature type="transmembrane region" description="Helical" evidence="13">
    <location>
        <begin position="399"/>
        <end position="417"/>
    </location>
</feature>
<dbReference type="InterPro" id="IPR028082">
    <property type="entry name" value="Peripla_BP_I"/>
</dbReference>
<dbReference type="Proteomes" id="UP000807159">
    <property type="component" value="Chromosome 14"/>
</dbReference>
<dbReference type="Gene3D" id="3.40.190.10">
    <property type="entry name" value="Periplasmic binding protein-like II"/>
    <property type="match status" value="1"/>
</dbReference>
<comment type="subunit">
    <text evidence="2">May form heteromers.</text>
</comment>
<protein>
    <recommendedName>
        <fullName evidence="15">Ionotropic glutamate receptor C-terminal domain-containing protein</fullName>
    </recommendedName>
</protein>
<evidence type="ECO:0000256" key="4">
    <source>
        <dbReference type="ARBA" id="ARBA00022692"/>
    </source>
</evidence>
<comment type="caution">
    <text evidence="16">The sequence shown here is derived from an EMBL/GenBank/DDBJ whole genome shotgun (WGS) entry which is preliminary data.</text>
</comment>
<evidence type="ECO:0000256" key="9">
    <source>
        <dbReference type="ARBA" id="ARBA00023180"/>
    </source>
</evidence>